<protein>
    <submittedName>
        <fullName evidence="1">Uncharacterized protein</fullName>
    </submittedName>
</protein>
<accession>A0ACB9Z8L7</accession>
<dbReference type="Proteomes" id="UP001497700">
    <property type="component" value="Unassembled WGS sequence"/>
</dbReference>
<evidence type="ECO:0000313" key="1">
    <source>
        <dbReference type="EMBL" id="KAI4867510.1"/>
    </source>
</evidence>
<organism evidence="1 2">
    <name type="scientific">Hypoxylon rubiginosum</name>
    <dbReference type="NCBI Taxonomy" id="110542"/>
    <lineage>
        <taxon>Eukaryota</taxon>
        <taxon>Fungi</taxon>
        <taxon>Dikarya</taxon>
        <taxon>Ascomycota</taxon>
        <taxon>Pezizomycotina</taxon>
        <taxon>Sordariomycetes</taxon>
        <taxon>Xylariomycetidae</taxon>
        <taxon>Xylariales</taxon>
        <taxon>Hypoxylaceae</taxon>
        <taxon>Hypoxylon</taxon>
    </lineage>
</organism>
<name>A0ACB9Z8L7_9PEZI</name>
<comment type="caution">
    <text evidence="1">The sequence shown here is derived from an EMBL/GenBank/DDBJ whole genome shotgun (WGS) entry which is preliminary data.</text>
</comment>
<proteinExistence type="predicted"/>
<keyword evidence="2" id="KW-1185">Reference proteome</keyword>
<reference evidence="1 2" key="1">
    <citation type="journal article" date="2022" name="New Phytol.">
        <title>Ecological generalism drives hyperdiversity of secondary metabolite gene clusters in xylarialean endophytes.</title>
        <authorList>
            <person name="Franco M.E.E."/>
            <person name="Wisecaver J.H."/>
            <person name="Arnold A.E."/>
            <person name="Ju Y.M."/>
            <person name="Slot J.C."/>
            <person name="Ahrendt S."/>
            <person name="Moore L.P."/>
            <person name="Eastman K.E."/>
            <person name="Scott K."/>
            <person name="Konkel Z."/>
            <person name="Mondo S.J."/>
            <person name="Kuo A."/>
            <person name="Hayes R.D."/>
            <person name="Haridas S."/>
            <person name="Andreopoulos B."/>
            <person name="Riley R."/>
            <person name="LaButti K."/>
            <person name="Pangilinan J."/>
            <person name="Lipzen A."/>
            <person name="Amirebrahimi M."/>
            <person name="Yan J."/>
            <person name="Adam C."/>
            <person name="Keymanesh K."/>
            <person name="Ng V."/>
            <person name="Louie K."/>
            <person name="Northen T."/>
            <person name="Drula E."/>
            <person name="Henrissat B."/>
            <person name="Hsieh H.M."/>
            <person name="Youens-Clark K."/>
            <person name="Lutzoni F."/>
            <person name="Miadlikowska J."/>
            <person name="Eastwood D.C."/>
            <person name="Hamelin R.C."/>
            <person name="Grigoriev I.V."/>
            <person name="U'Ren J.M."/>
        </authorList>
    </citation>
    <scope>NUCLEOTIDE SEQUENCE [LARGE SCALE GENOMIC DNA]</scope>
    <source>
        <strain evidence="1 2">CBS 119005</strain>
    </source>
</reference>
<evidence type="ECO:0000313" key="2">
    <source>
        <dbReference type="Proteomes" id="UP001497700"/>
    </source>
</evidence>
<sequence length="493" mass="56945">MGDPQPPSPAKRKLPFKRTVRRKSSEVADDDGLSLFKRSGAFFEEQQRLAKEKAEKEKAEKAEKEAKAAKEEQERKARKEHLAQERQAKKDARNKEPAKKRRRTSTPDDEKEDDDSDEDFFKISSAKRQKSPSAPHTPSSKRDSSFVNSTRGSGGRLTRSQSRKTGTPAISLEDEDDYNPFALISPTRRPRTKKNPELKPSLKSPTGKTDQDIITLDDDSDAQSDTVETRKEEKKEEDPSEYYVRIAMERAQKAKEEREARENGAGGVEEDPVVQILIHSQLEGIHPLMFRRKLSQQLTVVYKTWIEQQVVKHSVISRPVLETMFFTWKGNKVYPHTSLRTLGIKPDQEGNLFPSWKRDQEGYHMRDRVLFEAWTQELYDDYLKEKERQRLRDLGELLDDEEPEEERESERPENSQEDKKIRVQFKAKNAPVKNATVRSSTTAGQLVKVYRRLADIPKDMSIELHWDGEVLEPDTTVEEADIEDMDSIEVHVK</sequence>
<gene>
    <name evidence="1" type="ORF">F4820DRAFT_413320</name>
</gene>
<dbReference type="EMBL" id="MU393446">
    <property type="protein sequence ID" value="KAI4867510.1"/>
    <property type="molecule type" value="Genomic_DNA"/>
</dbReference>